<name>A0A9K3LHY1_9STRA</name>
<evidence type="ECO:0000256" key="1">
    <source>
        <dbReference type="SAM" id="MobiDB-lite"/>
    </source>
</evidence>
<keyword evidence="3" id="KW-1185">Reference proteome</keyword>
<evidence type="ECO:0000313" key="2">
    <source>
        <dbReference type="EMBL" id="KAG7361281.1"/>
    </source>
</evidence>
<comment type="caution">
    <text evidence="2">The sequence shown here is derived from an EMBL/GenBank/DDBJ whole genome shotgun (WGS) entry which is preliminary data.</text>
</comment>
<reference evidence="2" key="1">
    <citation type="journal article" date="2021" name="Sci. Rep.">
        <title>Diploid genomic architecture of Nitzschia inconspicua, an elite biomass production diatom.</title>
        <authorList>
            <person name="Oliver A."/>
            <person name="Podell S."/>
            <person name="Pinowska A."/>
            <person name="Traller J.C."/>
            <person name="Smith S.R."/>
            <person name="McClure R."/>
            <person name="Beliaev A."/>
            <person name="Bohutskyi P."/>
            <person name="Hill E.A."/>
            <person name="Rabines A."/>
            <person name="Zheng H."/>
            <person name="Allen L.Z."/>
            <person name="Kuo A."/>
            <person name="Grigoriev I.V."/>
            <person name="Allen A.E."/>
            <person name="Hazlebeck D."/>
            <person name="Allen E.E."/>
        </authorList>
    </citation>
    <scope>NUCLEOTIDE SEQUENCE</scope>
    <source>
        <strain evidence="2">Hildebrandi</strain>
    </source>
</reference>
<feature type="compositionally biased region" description="Basic and acidic residues" evidence="1">
    <location>
        <begin position="36"/>
        <end position="51"/>
    </location>
</feature>
<evidence type="ECO:0000313" key="3">
    <source>
        <dbReference type="Proteomes" id="UP000693970"/>
    </source>
</evidence>
<organism evidence="2 3">
    <name type="scientific">Nitzschia inconspicua</name>
    <dbReference type="NCBI Taxonomy" id="303405"/>
    <lineage>
        <taxon>Eukaryota</taxon>
        <taxon>Sar</taxon>
        <taxon>Stramenopiles</taxon>
        <taxon>Ochrophyta</taxon>
        <taxon>Bacillariophyta</taxon>
        <taxon>Bacillariophyceae</taxon>
        <taxon>Bacillariophycidae</taxon>
        <taxon>Bacillariales</taxon>
        <taxon>Bacillariaceae</taxon>
        <taxon>Nitzschia</taxon>
    </lineage>
</organism>
<reference evidence="2" key="2">
    <citation type="submission" date="2021-04" db="EMBL/GenBank/DDBJ databases">
        <authorList>
            <person name="Podell S."/>
        </authorList>
    </citation>
    <scope>NUCLEOTIDE SEQUENCE</scope>
    <source>
        <strain evidence="2">Hildebrandi</strain>
    </source>
</reference>
<sequence length="284" mass="32012">MTERNSTTTTTGHTSNAVGSMGDVRNTSFDLSMNNRWKEKGARLKGQERKSSNRNGKNVVNVTPNSSPKGKSPRRSHSGQPCQIFQENFSAFLQSVENVRFKVHKPGCQCSKVNSIRERSSLPDNNILLQGLLVVPDSNGRFLPSAYLYPVTETLENETMLLMKELELKEIIFPPDRIAPDIKVSCAACLLENVPNGFVCIQSSSRKDVEFARDEARRNAASLIDSGKKLHADHAHEVVVLDCNVLRGVARSPRRKRIRMRQPLPKHQSTKQYSRTILKRKEWT</sequence>
<feature type="region of interest" description="Disordered" evidence="1">
    <location>
        <begin position="1"/>
        <end position="80"/>
    </location>
</feature>
<dbReference type="EMBL" id="JAGRRH010000013">
    <property type="protein sequence ID" value="KAG7361281.1"/>
    <property type="molecule type" value="Genomic_DNA"/>
</dbReference>
<gene>
    <name evidence="2" type="ORF">IV203_036381</name>
</gene>
<proteinExistence type="predicted"/>
<feature type="compositionally biased region" description="Polar residues" evidence="1">
    <location>
        <begin position="25"/>
        <end position="35"/>
    </location>
</feature>
<dbReference type="Proteomes" id="UP000693970">
    <property type="component" value="Unassembled WGS sequence"/>
</dbReference>
<feature type="compositionally biased region" description="Polar residues" evidence="1">
    <location>
        <begin position="53"/>
        <end position="69"/>
    </location>
</feature>
<feature type="region of interest" description="Disordered" evidence="1">
    <location>
        <begin position="261"/>
        <end position="284"/>
    </location>
</feature>
<feature type="compositionally biased region" description="Polar residues" evidence="1">
    <location>
        <begin position="1"/>
        <end position="18"/>
    </location>
</feature>
<dbReference type="AlphaFoldDB" id="A0A9K3LHY1"/>
<accession>A0A9K3LHY1</accession>
<protein>
    <submittedName>
        <fullName evidence="2">Uncharacterized protein</fullName>
    </submittedName>
</protein>